<accession>A0A9N9HEF6</accession>
<sequence length="105" mass="12131">MNKDVILLVVEWDKYLRNVNDFGETQLAAETLACGSENKSSLLFASSLLMFTFYKAIISASYWLELDRGLPQESVKIERWPGEDWFRFSLTRRETKNIGDVSENS</sequence>
<evidence type="ECO:0000313" key="1">
    <source>
        <dbReference type="EMBL" id="CAG8682053.1"/>
    </source>
</evidence>
<proteinExistence type="predicted"/>
<dbReference type="Proteomes" id="UP000789508">
    <property type="component" value="Unassembled WGS sequence"/>
</dbReference>
<name>A0A9N9HEF6_9GLOM</name>
<reference evidence="1" key="1">
    <citation type="submission" date="2021-06" db="EMBL/GenBank/DDBJ databases">
        <authorList>
            <person name="Kallberg Y."/>
            <person name="Tangrot J."/>
            <person name="Rosling A."/>
        </authorList>
    </citation>
    <scope>NUCLEOTIDE SEQUENCE</scope>
    <source>
        <strain evidence="1">FL130A</strain>
    </source>
</reference>
<comment type="caution">
    <text evidence="1">The sequence shown here is derived from an EMBL/GenBank/DDBJ whole genome shotgun (WGS) entry which is preliminary data.</text>
</comment>
<gene>
    <name evidence="1" type="ORF">ALEPTO_LOCUS10890</name>
</gene>
<evidence type="ECO:0000313" key="2">
    <source>
        <dbReference type="Proteomes" id="UP000789508"/>
    </source>
</evidence>
<organism evidence="1 2">
    <name type="scientific">Ambispora leptoticha</name>
    <dbReference type="NCBI Taxonomy" id="144679"/>
    <lineage>
        <taxon>Eukaryota</taxon>
        <taxon>Fungi</taxon>
        <taxon>Fungi incertae sedis</taxon>
        <taxon>Mucoromycota</taxon>
        <taxon>Glomeromycotina</taxon>
        <taxon>Glomeromycetes</taxon>
        <taxon>Archaeosporales</taxon>
        <taxon>Ambisporaceae</taxon>
        <taxon>Ambispora</taxon>
    </lineage>
</organism>
<protein>
    <submittedName>
        <fullName evidence="1">10471_t:CDS:1</fullName>
    </submittedName>
</protein>
<dbReference type="AlphaFoldDB" id="A0A9N9HEF6"/>
<dbReference type="EMBL" id="CAJVPS010014380">
    <property type="protein sequence ID" value="CAG8682053.1"/>
    <property type="molecule type" value="Genomic_DNA"/>
</dbReference>
<keyword evidence="2" id="KW-1185">Reference proteome</keyword>